<keyword evidence="1" id="KW-0472">Membrane</keyword>
<dbReference type="Proteomes" id="UP001254488">
    <property type="component" value="Unassembled WGS sequence"/>
</dbReference>
<proteinExistence type="predicted"/>
<keyword evidence="1" id="KW-0812">Transmembrane</keyword>
<accession>A0ABU2YBY9</accession>
<feature type="transmembrane region" description="Helical" evidence="1">
    <location>
        <begin position="349"/>
        <end position="369"/>
    </location>
</feature>
<feature type="chain" id="PRO_5045332455" evidence="2">
    <location>
        <begin position="43"/>
        <end position="561"/>
    </location>
</feature>
<reference evidence="3 4" key="1">
    <citation type="submission" date="2023-09" db="EMBL/GenBank/DDBJ databases">
        <authorList>
            <person name="Rey-Velasco X."/>
        </authorList>
    </citation>
    <scope>NUCLEOTIDE SEQUENCE [LARGE SCALE GENOMIC DNA]</scope>
    <source>
        <strain evidence="3 4">W242</strain>
    </source>
</reference>
<organism evidence="3 4">
    <name type="scientific">Patiriisocius hiemis</name>
    <dbReference type="NCBI Taxonomy" id="3075604"/>
    <lineage>
        <taxon>Bacteria</taxon>
        <taxon>Pseudomonadati</taxon>
        <taxon>Bacteroidota</taxon>
        <taxon>Flavobacteriia</taxon>
        <taxon>Flavobacteriales</taxon>
        <taxon>Flavobacteriaceae</taxon>
        <taxon>Patiriisocius</taxon>
    </lineage>
</organism>
<keyword evidence="1" id="KW-1133">Transmembrane helix</keyword>
<evidence type="ECO:0000256" key="1">
    <source>
        <dbReference type="SAM" id="Phobius"/>
    </source>
</evidence>
<keyword evidence="2" id="KW-0732">Signal</keyword>
<gene>
    <name evidence="3" type="ORF">RM538_06735</name>
</gene>
<dbReference type="RefSeq" id="WP_311332642.1">
    <property type="nucleotide sequence ID" value="NZ_JAVRHZ010000002.1"/>
</dbReference>
<evidence type="ECO:0000256" key="2">
    <source>
        <dbReference type="SAM" id="SignalP"/>
    </source>
</evidence>
<name>A0ABU2YBY9_9FLAO</name>
<comment type="caution">
    <text evidence="3">The sequence shown here is derived from an EMBL/GenBank/DDBJ whole genome shotgun (WGS) entry which is preliminary data.</text>
</comment>
<dbReference type="EMBL" id="JAVRHZ010000002">
    <property type="protein sequence ID" value="MDT0555693.1"/>
    <property type="molecule type" value="Genomic_DNA"/>
</dbReference>
<sequence length="561" mass="64646">MKKYEPNNRDMLHRVVFLETRKTISRCMLLCALFLNSFTSYSQVTSSTDTTQIRIGEEIKYTIEVTADTTDLIVFPEGQTFLPLEVIESYKVDTTYEQAKMKLFKKYGLTEFDSGSYLIPPQKVYINEKPYQLDSLRVEVRDVPVDTTQQKMFDIKQAQDVESPPFNFLKLLYWIIPILLLVGLVLFIFFRRKKIAEAKEVQLPPYEEAVAALQELDQSNYLRENKSKEYYSQLTEIVKRYLDREVDDTALESTTDELIERLRLHKDAGSFDFDIENLKELEQILKRADLVKFAKMQQDAGQANADRGTIEEIINETHEAVPEPTEEELLENELYLEELQKKRQRKKRITFAIGALAAILLFGVGYGVVTGFDNLKDKVLGNQMRDYAEGRWIKSEYGSPAIIIETPEVLVRQEVINDSLTSLMVKDQNVFSFGDIQEPLYVSISTVNYIEPQDQTLELALDQALVQFEDNGATNLLVKRDDFETEKGIKGIKASGTFNVKVAKNKVLKEESNYQLLLFAQKTGLQQVVITYQFDERYAEEVIDRVIASVELEIQENQGEK</sequence>
<dbReference type="Pfam" id="PF14316">
    <property type="entry name" value="DUF4381"/>
    <property type="match status" value="1"/>
</dbReference>
<evidence type="ECO:0000313" key="4">
    <source>
        <dbReference type="Proteomes" id="UP001254488"/>
    </source>
</evidence>
<protein>
    <submittedName>
        <fullName evidence="3">DUF4381 family protein</fullName>
    </submittedName>
</protein>
<feature type="signal peptide" evidence="2">
    <location>
        <begin position="1"/>
        <end position="42"/>
    </location>
</feature>
<evidence type="ECO:0000313" key="3">
    <source>
        <dbReference type="EMBL" id="MDT0555693.1"/>
    </source>
</evidence>
<dbReference type="InterPro" id="IPR025489">
    <property type="entry name" value="DUF4381"/>
</dbReference>
<keyword evidence="4" id="KW-1185">Reference proteome</keyword>
<feature type="transmembrane region" description="Helical" evidence="1">
    <location>
        <begin position="171"/>
        <end position="190"/>
    </location>
</feature>